<dbReference type="Pfam" id="PF13522">
    <property type="entry name" value="GATase_6"/>
    <property type="match status" value="1"/>
</dbReference>
<evidence type="ECO:0000259" key="11">
    <source>
        <dbReference type="PROSITE" id="PS51278"/>
    </source>
</evidence>
<dbReference type="InterPro" id="IPR017932">
    <property type="entry name" value="GATase_2_dom"/>
</dbReference>
<dbReference type="GO" id="GO:0004360">
    <property type="term" value="F:glutamine-fructose-6-phosphate transaminase (isomerizing) activity"/>
    <property type="evidence" value="ECO:0007669"/>
    <property type="project" value="UniProtKB-UniRule"/>
</dbReference>
<dbReference type="SUPFAM" id="SSF56235">
    <property type="entry name" value="N-terminal nucleophile aminohydrolases (Ntn hydrolases)"/>
    <property type="match status" value="1"/>
</dbReference>
<feature type="domain" description="SIS" evidence="12">
    <location>
        <begin position="292"/>
        <end position="432"/>
    </location>
</feature>
<dbReference type="GO" id="GO:0006047">
    <property type="term" value="P:UDP-N-acetylglucosamine metabolic process"/>
    <property type="evidence" value="ECO:0007669"/>
    <property type="project" value="TreeGrafter"/>
</dbReference>
<dbReference type="CDD" id="cd05009">
    <property type="entry name" value="SIS_GlmS_GlmD_2"/>
    <property type="match status" value="1"/>
</dbReference>
<evidence type="ECO:0000256" key="3">
    <source>
        <dbReference type="ARBA" id="ARBA00012916"/>
    </source>
</evidence>
<dbReference type="SUPFAM" id="SSF53697">
    <property type="entry name" value="SIS domain"/>
    <property type="match status" value="1"/>
</dbReference>
<dbReference type="GO" id="GO:0097367">
    <property type="term" value="F:carbohydrate derivative binding"/>
    <property type="evidence" value="ECO:0007669"/>
    <property type="project" value="InterPro"/>
</dbReference>
<evidence type="ECO:0000256" key="1">
    <source>
        <dbReference type="ARBA" id="ARBA00001031"/>
    </source>
</evidence>
<dbReference type="InterPro" id="IPR047084">
    <property type="entry name" value="GFAT_N"/>
</dbReference>
<evidence type="ECO:0000256" key="8">
    <source>
        <dbReference type="ARBA" id="ARBA00022737"/>
    </source>
</evidence>
<evidence type="ECO:0000256" key="4">
    <source>
        <dbReference type="ARBA" id="ARBA00016090"/>
    </source>
</evidence>
<evidence type="ECO:0000256" key="5">
    <source>
        <dbReference type="ARBA" id="ARBA00022490"/>
    </source>
</evidence>
<dbReference type="GO" id="GO:0005975">
    <property type="term" value="P:carbohydrate metabolic process"/>
    <property type="evidence" value="ECO:0007669"/>
    <property type="project" value="UniProtKB-UniRule"/>
</dbReference>
<dbReference type="PROSITE" id="PS51278">
    <property type="entry name" value="GATASE_TYPE_2"/>
    <property type="match status" value="1"/>
</dbReference>
<keyword evidence="14" id="KW-1185">Reference proteome</keyword>
<dbReference type="RefSeq" id="WP_259311724.1">
    <property type="nucleotide sequence ID" value="NZ_CP087164.1"/>
</dbReference>
<dbReference type="InterPro" id="IPR046348">
    <property type="entry name" value="SIS_dom_sf"/>
</dbReference>
<keyword evidence="7 10" id="KW-0808">Transferase</keyword>
<dbReference type="InterPro" id="IPR001347">
    <property type="entry name" value="SIS_dom"/>
</dbReference>
<evidence type="ECO:0000256" key="6">
    <source>
        <dbReference type="ARBA" id="ARBA00022576"/>
    </source>
</evidence>
<feature type="active site" description="Nucleophile; for GATase activity" evidence="10">
    <location>
        <position position="2"/>
    </location>
</feature>
<dbReference type="InterPro" id="IPR005855">
    <property type="entry name" value="GFAT"/>
</dbReference>
<comment type="function">
    <text evidence="10">Catalyzes the first step in hexosamine metabolism, converting fructose-6P into glucosamine-6P using glutamine as a nitrogen source.</text>
</comment>
<dbReference type="Gene3D" id="3.60.20.10">
    <property type="entry name" value="Glutamine Phosphoribosylpyrophosphate, subunit 1, domain 1"/>
    <property type="match status" value="1"/>
</dbReference>
<comment type="subcellular location">
    <subcellularLocation>
        <location evidence="2 10">Cytoplasm</location>
    </subcellularLocation>
</comment>
<dbReference type="EC" id="2.6.1.16" evidence="3 10"/>
<name>A0A9E7C2I5_9ACTN</name>
<dbReference type="HAMAP" id="MF_00164">
    <property type="entry name" value="GlmS"/>
    <property type="match status" value="1"/>
</dbReference>
<keyword evidence="8" id="KW-0677">Repeat</keyword>
<dbReference type="AlphaFoldDB" id="A0A9E7C2I5"/>
<organism evidence="13 14">
    <name type="scientific">Capillimicrobium parvum</name>
    <dbReference type="NCBI Taxonomy" id="2884022"/>
    <lineage>
        <taxon>Bacteria</taxon>
        <taxon>Bacillati</taxon>
        <taxon>Actinomycetota</taxon>
        <taxon>Thermoleophilia</taxon>
        <taxon>Solirubrobacterales</taxon>
        <taxon>Capillimicrobiaceae</taxon>
        <taxon>Capillimicrobium</taxon>
    </lineage>
</organism>
<dbReference type="CDD" id="cd00714">
    <property type="entry name" value="GFAT"/>
    <property type="match status" value="1"/>
</dbReference>
<keyword evidence="5 10" id="KW-0963">Cytoplasm</keyword>
<evidence type="ECO:0000259" key="12">
    <source>
        <dbReference type="PROSITE" id="PS51464"/>
    </source>
</evidence>
<gene>
    <name evidence="10 13" type="primary">glmS</name>
    <name evidence="13" type="ORF">DSM104329_04097</name>
</gene>
<feature type="domain" description="SIS" evidence="12">
    <location>
        <begin position="466"/>
        <end position="607"/>
    </location>
</feature>
<dbReference type="PROSITE" id="PS51464">
    <property type="entry name" value="SIS"/>
    <property type="match status" value="2"/>
</dbReference>
<dbReference type="NCBIfam" id="NF001484">
    <property type="entry name" value="PRK00331.1"/>
    <property type="match status" value="1"/>
</dbReference>
<comment type="catalytic activity">
    <reaction evidence="1 10">
        <text>D-fructose 6-phosphate + L-glutamine = D-glucosamine 6-phosphate + L-glutamate</text>
        <dbReference type="Rhea" id="RHEA:13237"/>
        <dbReference type="ChEBI" id="CHEBI:29985"/>
        <dbReference type="ChEBI" id="CHEBI:58359"/>
        <dbReference type="ChEBI" id="CHEBI:58725"/>
        <dbReference type="ChEBI" id="CHEBI:61527"/>
        <dbReference type="EC" id="2.6.1.16"/>
    </reaction>
</comment>
<dbReference type="GO" id="GO:0006002">
    <property type="term" value="P:fructose 6-phosphate metabolic process"/>
    <property type="evidence" value="ECO:0007669"/>
    <property type="project" value="TreeGrafter"/>
</dbReference>
<feature type="initiator methionine" description="Removed" evidence="10">
    <location>
        <position position="1"/>
    </location>
</feature>
<dbReference type="FunFam" id="3.40.50.10490:FF:000001">
    <property type="entry name" value="Glutamine--fructose-6-phosphate aminotransferase [isomerizing]"/>
    <property type="match status" value="1"/>
</dbReference>
<dbReference type="InterPro" id="IPR035466">
    <property type="entry name" value="GlmS/AgaS_SIS"/>
</dbReference>
<feature type="domain" description="Glutamine amidotransferase type-2" evidence="11">
    <location>
        <begin position="2"/>
        <end position="224"/>
    </location>
</feature>
<evidence type="ECO:0000313" key="14">
    <source>
        <dbReference type="Proteomes" id="UP001162834"/>
    </source>
</evidence>
<dbReference type="Pfam" id="PF01380">
    <property type="entry name" value="SIS"/>
    <property type="match status" value="2"/>
</dbReference>
<dbReference type="NCBIfam" id="TIGR01135">
    <property type="entry name" value="glmS"/>
    <property type="match status" value="1"/>
</dbReference>
<dbReference type="KEGG" id="sbae:DSM104329_04097"/>
<dbReference type="InterPro" id="IPR035490">
    <property type="entry name" value="GlmS/FrlB_SIS"/>
</dbReference>
<dbReference type="FunFam" id="3.40.50.10490:FF:000002">
    <property type="entry name" value="Glutamine--fructose-6-phosphate aminotransferase [isomerizing]"/>
    <property type="match status" value="1"/>
</dbReference>
<evidence type="ECO:0000256" key="9">
    <source>
        <dbReference type="ARBA" id="ARBA00022962"/>
    </source>
</evidence>
<dbReference type="GO" id="GO:0005829">
    <property type="term" value="C:cytosol"/>
    <property type="evidence" value="ECO:0007669"/>
    <property type="project" value="TreeGrafter"/>
</dbReference>
<dbReference type="FunFam" id="3.60.20.10:FF:000006">
    <property type="entry name" value="Glutamine--fructose-6-phosphate aminotransferase [isomerizing]"/>
    <property type="match status" value="1"/>
</dbReference>
<dbReference type="GO" id="GO:0046349">
    <property type="term" value="P:amino sugar biosynthetic process"/>
    <property type="evidence" value="ECO:0007669"/>
    <property type="project" value="UniProtKB-ARBA"/>
</dbReference>
<protein>
    <recommendedName>
        <fullName evidence="4 10">Glutamine--fructose-6-phosphate aminotransferase [isomerizing]</fullName>
        <ecNumber evidence="3 10">2.6.1.16</ecNumber>
    </recommendedName>
    <alternativeName>
        <fullName evidence="10">D-fructose-6-phosphate amidotransferase</fullName>
    </alternativeName>
    <alternativeName>
        <fullName evidence="10">GFAT</fullName>
    </alternativeName>
    <alternativeName>
        <fullName evidence="10">Glucosamine-6-phosphate synthase</fullName>
    </alternativeName>
    <alternativeName>
        <fullName evidence="10">Hexosephosphate aminotransferase</fullName>
    </alternativeName>
    <alternativeName>
        <fullName evidence="10">L-glutamine--D-fructose-6-phosphate amidotransferase</fullName>
    </alternativeName>
</protein>
<evidence type="ECO:0000256" key="7">
    <source>
        <dbReference type="ARBA" id="ARBA00022679"/>
    </source>
</evidence>
<dbReference type="InterPro" id="IPR029055">
    <property type="entry name" value="Ntn_hydrolases_N"/>
</dbReference>
<dbReference type="PANTHER" id="PTHR10937:SF0">
    <property type="entry name" value="GLUTAMINE--FRUCTOSE-6-PHOSPHATE TRANSAMINASE (ISOMERIZING)"/>
    <property type="match status" value="1"/>
</dbReference>
<evidence type="ECO:0000313" key="13">
    <source>
        <dbReference type="EMBL" id="UGS37677.1"/>
    </source>
</evidence>
<dbReference type="Gene3D" id="3.40.50.10490">
    <property type="entry name" value="Glucose-6-phosphate isomerase like protein, domain 1"/>
    <property type="match status" value="2"/>
</dbReference>
<sequence length="617" mass="66554">MCGIVGYVGRRPVQELLLQGLRKLEYRGYDSAGISVIAGDEIDSVRAVGNLDALEQAIDGGDGGVALATRPATTGIGHTRWATHGRVSEANAHPHFDTADRIHVVVNGIVENYMALKERLAANGAVFTSETDAEVIAHVVATHFAGDLVEAVRAAYAELEGHFAFVAMSLDDPETLVGVRKECPLIVGRGDGEQFVASAVPAFLAHTRHVQVVENDELVVLRRGGVDLLRPDGTPIERDVVEIDWDEETAEKGGYETFMLKEMYEQADALADTIFDRVARGDGVDLDEEGALDEAILSRARRIVIVACGTSYHAGLIGRYAIETWARLPVEIDIASEYRYRDPVVGPGDLVIGITQSGETADTLAAMRLARERGATVLAVTNVMGSQATRDADGVLFTRAGLEIGVAATKTFTCQVAVMQLLALRLAELRGCLPAERIAELVAGIRRLPSAVAEALERLGPAVDTLAERWWQGDFFLYLGRHVGLPVALEGALKLKEISYISTDAYAAGEMKHGPIALLDEMTPVICVATDSPVLDKVVSNMQEVRARGAHVIAITTEGNDQIAHHAEAILPVPRTDWMLQPILAVLPLQLLAYGIARRRGLNVDQPRNLAKTVTVE</sequence>
<keyword evidence="9" id="KW-0315">Glutamine amidotransferase</keyword>
<dbReference type="GO" id="GO:0006487">
    <property type="term" value="P:protein N-linked glycosylation"/>
    <property type="evidence" value="ECO:0007669"/>
    <property type="project" value="TreeGrafter"/>
</dbReference>
<dbReference type="Proteomes" id="UP001162834">
    <property type="component" value="Chromosome"/>
</dbReference>
<evidence type="ECO:0000256" key="2">
    <source>
        <dbReference type="ARBA" id="ARBA00004496"/>
    </source>
</evidence>
<proteinExistence type="inferred from homology"/>
<dbReference type="PANTHER" id="PTHR10937">
    <property type="entry name" value="GLUCOSAMINE--FRUCTOSE-6-PHOSPHATE AMINOTRANSFERASE, ISOMERIZING"/>
    <property type="match status" value="1"/>
</dbReference>
<accession>A0A9E7C2I5</accession>
<keyword evidence="6 10" id="KW-0032">Aminotransferase</keyword>
<feature type="active site" description="For Fru-6P isomerization activity" evidence="10">
    <location>
        <position position="612"/>
    </location>
</feature>
<reference evidence="13" key="1">
    <citation type="journal article" date="2022" name="Int. J. Syst. Evol. Microbiol.">
        <title>Pseudomonas aegrilactucae sp. nov. and Pseudomonas morbosilactucae sp. nov., pathogens causing bacterial rot of lettuce in Japan.</title>
        <authorList>
            <person name="Sawada H."/>
            <person name="Fujikawa T."/>
            <person name="Satou M."/>
        </authorList>
    </citation>
    <scope>NUCLEOTIDE SEQUENCE</scope>
    <source>
        <strain evidence="13">0166_1</strain>
    </source>
</reference>
<evidence type="ECO:0000256" key="10">
    <source>
        <dbReference type="HAMAP-Rule" id="MF_00164"/>
    </source>
</evidence>
<comment type="subunit">
    <text evidence="10">Homodimer.</text>
</comment>
<dbReference type="EMBL" id="CP087164">
    <property type="protein sequence ID" value="UGS37677.1"/>
    <property type="molecule type" value="Genomic_DNA"/>
</dbReference>
<dbReference type="CDD" id="cd05008">
    <property type="entry name" value="SIS_GlmS_GlmD_1"/>
    <property type="match status" value="1"/>
</dbReference>